<dbReference type="PANTHER" id="PTHR37017">
    <property type="entry name" value="AB HYDROLASE-1 DOMAIN-CONTAINING PROTEIN-RELATED"/>
    <property type="match status" value="1"/>
</dbReference>
<dbReference type="PANTHER" id="PTHR37017:SF11">
    <property type="entry name" value="ESTERASE_LIPASE_THIOESTERASE DOMAIN-CONTAINING PROTEIN"/>
    <property type="match status" value="1"/>
</dbReference>
<dbReference type="RefSeq" id="WP_343971669.1">
    <property type="nucleotide sequence ID" value="NZ_BAAAHK010000008.1"/>
</dbReference>
<accession>A0ABP4B5D3</accession>
<name>A0ABP4B5D3_9ACTN</name>
<gene>
    <name evidence="3" type="ORF">GCM10009554_39070</name>
</gene>
<keyword evidence="1" id="KW-0732">Signal</keyword>
<dbReference type="Pfam" id="PF12697">
    <property type="entry name" value="Abhydrolase_6"/>
    <property type="match status" value="1"/>
</dbReference>
<dbReference type="SUPFAM" id="SSF53474">
    <property type="entry name" value="alpha/beta-Hydrolases"/>
    <property type="match status" value="1"/>
</dbReference>
<keyword evidence="3" id="KW-0378">Hydrolase</keyword>
<evidence type="ECO:0000313" key="4">
    <source>
        <dbReference type="Proteomes" id="UP001500542"/>
    </source>
</evidence>
<protein>
    <submittedName>
        <fullName evidence="3">Alpha/beta hydrolase</fullName>
    </submittedName>
</protein>
<dbReference type="GO" id="GO:0016787">
    <property type="term" value="F:hydrolase activity"/>
    <property type="evidence" value="ECO:0007669"/>
    <property type="project" value="UniProtKB-KW"/>
</dbReference>
<reference evidence="4" key="1">
    <citation type="journal article" date="2019" name="Int. J. Syst. Evol. Microbiol.">
        <title>The Global Catalogue of Microorganisms (GCM) 10K type strain sequencing project: providing services to taxonomists for standard genome sequencing and annotation.</title>
        <authorList>
            <consortium name="The Broad Institute Genomics Platform"/>
            <consortium name="The Broad Institute Genome Sequencing Center for Infectious Disease"/>
            <person name="Wu L."/>
            <person name="Ma J."/>
        </authorList>
    </citation>
    <scope>NUCLEOTIDE SEQUENCE [LARGE SCALE GENOMIC DNA]</scope>
    <source>
        <strain evidence="4">JCM 10977</strain>
    </source>
</reference>
<evidence type="ECO:0000256" key="1">
    <source>
        <dbReference type="SAM" id="SignalP"/>
    </source>
</evidence>
<comment type="caution">
    <text evidence="3">The sequence shown here is derived from an EMBL/GenBank/DDBJ whole genome shotgun (WGS) entry which is preliminary data.</text>
</comment>
<feature type="signal peptide" evidence="1">
    <location>
        <begin position="1"/>
        <end position="20"/>
    </location>
</feature>
<evidence type="ECO:0000313" key="3">
    <source>
        <dbReference type="EMBL" id="GAA0944713.1"/>
    </source>
</evidence>
<feature type="domain" description="AB hydrolase-1" evidence="2">
    <location>
        <begin position="52"/>
        <end position="280"/>
    </location>
</feature>
<dbReference type="InterPro" id="IPR052897">
    <property type="entry name" value="Sec-Metab_Biosynth_Hydrolase"/>
</dbReference>
<dbReference type="InterPro" id="IPR000073">
    <property type="entry name" value="AB_hydrolase_1"/>
</dbReference>
<proteinExistence type="predicted"/>
<dbReference type="EMBL" id="BAAAHK010000008">
    <property type="protein sequence ID" value="GAA0944713.1"/>
    <property type="molecule type" value="Genomic_DNA"/>
</dbReference>
<evidence type="ECO:0000259" key="2">
    <source>
        <dbReference type="Pfam" id="PF12697"/>
    </source>
</evidence>
<dbReference type="Proteomes" id="UP001500542">
    <property type="component" value="Unassembled WGS sequence"/>
</dbReference>
<keyword evidence="4" id="KW-1185">Reference proteome</keyword>
<feature type="chain" id="PRO_5046806618" evidence="1">
    <location>
        <begin position="21"/>
        <end position="295"/>
    </location>
</feature>
<dbReference type="InterPro" id="IPR029058">
    <property type="entry name" value="AB_hydrolase_fold"/>
</dbReference>
<dbReference type="Gene3D" id="3.40.50.1820">
    <property type="entry name" value="alpha/beta hydrolase"/>
    <property type="match status" value="1"/>
</dbReference>
<organism evidence="3 4">
    <name type="scientific">Kribbella koreensis</name>
    <dbReference type="NCBI Taxonomy" id="57909"/>
    <lineage>
        <taxon>Bacteria</taxon>
        <taxon>Bacillati</taxon>
        <taxon>Actinomycetota</taxon>
        <taxon>Actinomycetes</taxon>
        <taxon>Propionibacteriales</taxon>
        <taxon>Kribbellaceae</taxon>
        <taxon>Kribbella</taxon>
    </lineage>
</organism>
<sequence length="295" mass="30741">MRNRRLLYSAVLGVTGIVLAAGITTLASAEPSHQTAPVALSHPVVKGPKPTIVLVNGAWSDAASWGRVVKRLQADDYPVVAPPTALRSLSGDSAFLASFLKTVQGPIVLVGQSYGGAVITSAATDNPNVKALVYISAFAPDTGENVATLTGRFPGSHISNDPNAPIPTALSPVPVPFLTPDNKPEIDLYAKADQYRDLFLSNRVTAAVAAELAATQSPVASTALGEPSAGVPAWKKIPSWYLVSDDDHLIPPAAARFMATRAHSHIVEADTPHAAQVTNPGIVTSLIERAVAATR</sequence>